<dbReference type="EMBL" id="QDKJ01000008">
    <property type="protein sequence ID" value="PWC12086.1"/>
    <property type="molecule type" value="Genomic_DNA"/>
</dbReference>
<evidence type="ECO:0000259" key="3">
    <source>
        <dbReference type="Pfam" id="PF00501"/>
    </source>
</evidence>
<keyword evidence="2" id="KW-0436">Ligase</keyword>
<dbReference type="Gene3D" id="3.40.50.12780">
    <property type="entry name" value="N-terminal domain of ligase-like"/>
    <property type="match status" value="1"/>
</dbReference>
<dbReference type="Gene3D" id="3.30.300.30">
    <property type="match status" value="1"/>
</dbReference>
<reference evidence="5 6" key="1">
    <citation type="submission" date="2018-04" db="EMBL/GenBank/DDBJ databases">
        <title>Brenneria corticis sp.nov.</title>
        <authorList>
            <person name="Li Y."/>
        </authorList>
    </citation>
    <scope>NUCLEOTIDE SEQUENCE [LARGE SCALE GENOMIC DNA]</scope>
    <source>
        <strain evidence="5 6">LMG 27715</strain>
    </source>
</reference>
<dbReference type="GO" id="GO:0006631">
    <property type="term" value="P:fatty acid metabolic process"/>
    <property type="evidence" value="ECO:0007669"/>
    <property type="project" value="TreeGrafter"/>
</dbReference>
<protein>
    <submittedName>
        <fullName evidence="5">Acyl-CoA synthase</fullName>
    </submittedName>
</protein>
<comment type="similarity">
    <text evidence="1">Belongs to the ATP-dependent AMP-binding enzyme family.</text>
</comment>
<dbReference type="RefSeq" id="WP_109054664.1">
    <property type="nucleotide sequence ID" value="NZ_QDKJ01000008.1"/>
</dbReference>
<organism evidence="5 6">
    <name type="scientific">Brenneria roseae subsp. americana</name>
    <dbReference type="NCBI Taxonomy" id="1508507"/>
    <lineage>
        <taxon>Bacteria</taxon>
        <taxon>Pseudomonadati</taxon>
        <taxon>Pseudomonadota</taxon>
        <taxon>Gammaproteobacteria</taxon>
        <taxon>Enterobacterales</taxon>
        <taxon>Pectobacteriaceae</taxon>
        <taxon>Brenneria</taxon>
    </lineage>
</organism>
<dbReference type="InterPro" id="IPR000873">
    <property type="entry name" value="AMP-dep_synth/lig_dom"/>
</dbReference>
<dbReference type="PANTHER" id="PTHR43201">
    <property type="entry name" value="ACYL-COA SYNTHETASE"/>
    <property type="match status" value="1"/>
</dbReference>
<dbReference type="OrthoDB" id="9766486at2"/>
<accession>A0A2U1TRR0</accession>
<evidence type="ECO:0000313" key="6">
    <source>
        <dbReference type="Proteomes" id="UP000245138"/>
    </source>
</evidence>
<evidence type="ECO:0000259" key="4">
    <source>
        <dbReference type="Pfam" id="PF13193"/>
    </source>
</evidence>
<dbReference type="Pfam" id="PF00501">
    <property type="entry name" value="AMP-binding"/>
    <property type="match status" value="1"/>
</dbReference>
<feature type="domain" description="AMP-dependent synthetase/ligase" evidence="3">
    <location>
        <begin position="14"/>
        <end position="394"/>
    </location>
</feature>
<dbReference type="InterPro" id="IPR045851">
    <property type="entry name" value="AMP-bd_C_sf"/>
</dbReference>
<evidence type="ECO:0000256" key="2">
    <source>
        <dbReference type="ARBA" id="ARBA00022598"/>
    </source>
</evidence>
<dbReference type="AlphaFoldDB" id="A0A2U1TRR0"/>
<dbReference type="Pfam" id="PF13193">
    <property type="entry name" value="AMP-binding_C"/>
    <property type="match status" value="1"/>
</dbReference>
<dbReference type="PANTHER" id="PTHR43201:SF5">
    <property type="entry name" value="MEDIUM-CHAIN ACYL-COA LIGASE ACSF2, MITOCHONDRIAL"/>
    <property type="match status" value="1"/>
</dbReference>
<dbReference type="Proteomes" id="UP000245138">
    <property type="component" value="Unassembled WGS sequence"/>
</dbReference>
<dbReference type="SUPFAM" id="SSF56801">
    <property type="entry name" value="Acetyl-CoA synthetase-like"/>
    <property type="match status" value="1"/>
</dbReference>
<feature type="domain" description="AMP-binding enzyme C-terminal" evidence="4">
    <location>
        <begin position="445"/>
        <end position="520"/>
    </location>
</feature>
<evidence type="ECO:0000256" key="1">
    <source>
        <dbReference type="ARBA" id="ARBA00006432"/>
    </source>
</evidence>
<dbReference type="InterPro" id="IPR042099">
    <property type="entry name" value="ANL_N_sf"/>
</dbReference>
<evidence type="ECO:0000313" key="5">
    <source>
        <dbReference type="EMBL" id="PWC12086.1"/>
    </source>
</evidence>
<dbReference type="InterPro" id="IPR025110">
    <property type="entry name" value="AMP-bd_C"/>
</dbReference>
<name>A0A2U1TRR0_9GAMM</name>
<sequence>MGLLTITAGECLNKAATLNPSGVALIESSTGKSLTWQELNDDVNRVARGLLVSGMKKGDRLGIWSANNVEWIICFLAATRIGVVVIGINFHFMKKELYDLLHLTRIKALCLSDGFRENDFSEVIASLYQQSESEEAFFPELLISIGNKKVSQAWSLNEIKEQGRSLPISHYEEAISQVQSNDLLTIQLTSGSTTLPKCVMLSHHSVVNNAFFSARRLNVVPDDILCLAVPLFHCFGLSSGLFFSLHTGCKMVLLDNYRADEVLKSVQTYRCTVMHGVPTIFSRLMQHDDLVHYDTASLDKGIVAGAYCPPRLIQDIVMRLGMKHISVSYGQTETSPCCTQTLPDDSISVKSHSIGKPLPFIEMKIADLKTGNPCPAGVRGEICTRGFHVMMGYYHDDEQTRKTIDAQGWLHTGDIGFIDVNGDYHYSHRIKDIIVRGGENISSREVEEAIQEYPGIDLVKVFGVASEELGEEVAAAICMKEGYLSCEIELREFLRHRLAHYKTPANIHFLKKFPYTPCGKIDIQKLKSLTSNKNTVNKYKENAVASHRK</sequence>
<comment type="caution">
    <text evidence="5">The sequence shown here is derived from an EMBL/GenBank/DDBJ whole genome shotgun (WGS) entry which is preliminary data.</text>
</comment>
<gene>
    <name evidence="5" type="ORF">B4923_12385</name>
</gene>
<dbReference type="GO" id="GO:0031956">
    <property type="term" value="F:medium-chain fatty acid-CoA ligase activity"/>
    <property type="evidence" value="ECO:0007669"/>
    <property type="project" value="TreeGrafter"/>
</dbReference>
<keyword evidence="6" id="KW-1185">Reference proteome</keyword>
<proteinExistence type="inferred from homology"/>